<feature type="transmembrane region" description="Helical" evidence="1">
    <location>
        <begin position="63"/>
        <end position="84"/>
    </location>
</feature>
<dbReference type="Proteomes" id="UP000657592">
    <property type="component" value="Unassembled WGS sequence"/>
</dbReference>
<feature type="transmembrane region" description="Helical" evidence="1">
    <location>
        <begin position="437"/>
        <end position="457"/>
    </location>
</feature>
<feature type="transmembrane region" description="Helical" evidence="1">
    <location>
        <begin position="90"/>
        <end position="110"/>
    </location>
</feature>
<dbReference type="GO" id="GO:0008514">
    <property type="term" value="F:organic anion transmembrane transporter activity"/>
    <property type="evidence" value="ECO:0007669"/>
    <property type="project" value="InterPro"/>
</dbReference>
<reference evidence="2" key="2">
    <citation type="submission" date="2020-09" db="EMBL/GenBank/DDBJ databases">
        <authorList>
            <person name="Sun Q."/>
            <person name="Zhou Y."/>
        </authorList>
    </citation>
    <scope>NUCLEOTIDE SEQUENCE</scope>
    <source>
        <strain evidence="2">CGMCC 1.15794</strain>
    </source>
</reference>
<reference evidence="2" key="1">
    <citation type="journal article" date="2014" name="Int. J. Syst. Evol. Microbiol.">
        <title>Complete genome sequence of Corynebacterium casei LMG S-19264T (=DSM 44701T), isolated from a smear-ripened cheese.</title>
        <authorList>
            <consortium name="US DOE Joint Genome Institute (JGI-PGF)"/>
            <person name="Walter F."/>
            <person name="Albersmeier A."/>
            <person name="Kalinowski J."/>
            <person name="Ruckert C."/>
        </authorList>
    </citation>
    <scope>NUCLEOTIDE SEQUENCE</scope>
    <source>
        <strain evidence="2">CGMCC 1.15794</strain>
    </source>
</reference>
<organism evidence="2 3">
    <name type="scientific">Microbacterium album</name>
    <dbReference type="NCBI Taxonomy" id="2053191"/>
    <lineage>
        <taxon>Bacteria</taxon>
        <taxon>Bacillati</taxon>
        <taxon>Actinomycetota</taxon>
        <taxon>Actinomycetes</taxon>
        <taxon>Micrococcales</taxon>
        <taxon>Microbacteriaceae</taxon>
        <taxon>Microbacterium</taxon>
    </lineage>
</organism>
<feature type="transmembrane region" description="Helical" evidence="1">
    <location>
        <begin position="122"/>
        <end position="143"/>
    </location>
</feature>
<feature type="transmembrane region" description="Helical" evidence="1">
    <location>
        <begin position="155"/>
        <end position="177"/>
    </location>
</feature>
<accession>A0A917MK58</accession>
<dbReference type="EMBL" id="BMJY01000001">
    <property type="protein sequence ID" value="GGH33397.1"/>
    <property type="molecule type" value="Genomic_DNA"/>
</dbReference>
<feature type="transmembrane region" description="Helical" evidence="1">
    <location>
        <begin position="374"/>
        <end position="396"/>
    </location>
</feature>
<comment type="caution">
    <text evidence="2">The sequence shown here is derived from an EMBL/GenBank/DDBJ whole genome shotgun (WGS) entry which is preliminary data.</text>
</comment>
<dbReference type="PIRSF" id="PIRSF005348">
    <property type="entry name" value="YxkH"/>
    <property type="match status" value="1"/>
</dbReference>
<dbReference type="PANTHER" id="PTHR40033">
    <property type="entry name" value="NA(+)-MALATE SYMPORTER"/>
    <property type="match status" value="1"/>
</dbReference>
<feature type="transmembrane region" description="Helical" evidence="1">
    <location>
        <begin position="342"/>
        <end position="362"/>
    </location>
</feature>
<feature type="transmembrane region" description="Helical" evidence="1">
    <location>
        <begin position="35"/>
        <end position="56"/>
    </location>
</feature>
<evidence type="ECO:0000313" key="3">
    <source>
        <dbReference type="Proteomes" id="UP000657592"/>
    </source>
</evidence>
<keyword evidence="1" id="KW-1133">Transmembrane helix</keyword>
<evidence type="ECO:0000256" key="1">
    <source>
        <dbReference type="SAM" id="Phobius"/>
    </source>
</evidence>
<dbReference type="PANTHER" id="PTHR40033:SF1">
    <property type="entry name" value="CITRATE-SODIUM SYMPORTER"/>
    <property type="match status" value="1"/>
</dbReference>
<keyword evidence="3" id="KW-1185">Reference proteome</keyword>
<keyword evidence="1" id="KW-0472">Membrane</keyword>
<proteinExistence type="predicted"/>
<dbReference type="Pfam" id="PF03390">
    <property type="entry name" value="2HCT"/>
    <property type="match status" value="1"/>
</dbReference>
<feature type="transmembrane region" description="Helical" evidence="1">
    <location>
        <begin position="184"/>
        <end position="203"/>
    </location>
</feature>
<dbReference type="RefSeq" id="WP_188754219.1">
    <property type="nucleotide sequence ID" value="NZ_BMJY01000001.1"/>
</dbReference>
<dbReference type="AlphaFoldDB" id="A0A917MK58"/>
<gene>
    <name evidence="2" type="ORF">GCM10010921_00290</name>
</gene>
<keyword evidence="1" id="KW-0812">Transmembrane</keyword>
<protein>
    <submittedName>
        <fullName evidence="2">Citrate:sodium symporter</fullName>
    </submittedName>
</protein>
<name>A0A917MK58_9MICO</name>
<feature type="transmembrane region" description="Helical" evidence="1">
    <location>
        <begin position="280"/>
        <end position="306"/>
    </location>
</feature>
<feature type="transmembrane region" description="Helical" evidence="1">
    <location>
        <begin position="223"/>
        <end position="241"/>
    </location>
</feature>
<sequence>MSKPFTETGARRAVLPPTSSIGTTTTGSVPAWRRIAGLPPVIFVALFTVVLVAGITGALPDTMLAGFAVTLLFGGLLAWIGNLVPVVRDFGLPTILCTFAPALVAFAGVMPESFRTVVGNFVDGYGFLDFFVIAIIVGSVLGMPRALLMKAGPRFIVPLVGCLAATFLIVGAVGAVLGFGLLEAILFIAAPIMAGGLGLGAVPMADMYAQRLGGDSADFMGDLMSAVVLANIVCILIGGVYNGMGRRRKQLFVGFNGNGQLLRIEGRRDELTMPPKLDSAAFAALGVGLAIASTLFVLGQVLGAFLPALHPYAWTIIAAVIVKLFGLFPARLEESATAWGDLIGAFLVPALLVGVSLTFIDIEEVLASLANPAFIPLTVITVIVATLTSGALGWAVKMNFLEAAITPGLVMADTGGSGDVAVLSAAGRMHLMPFAALTNRVGGVLVLFVTSLLATLLA</sequence>
<dbReference type="InterPro" id="IPR004679">
    <property type="entry name" value="2-OHcarboxylate_transport"/>
</dbReference>
<feature type="transmembrane region" description="Helical" evidence="1">
    <location>
        <begin position="312"/>
        <end position="330"/>
    </location>
</feature>
<dbReference type="GO" id="GO:0016020">
    <property type="term" value="C:membrane"/>
    <property type="evidence" value="ECO:0007669"/>
    <property type="project" value="InterPro"/>
</dbReference>
<evidence type="ECO:0000313" key="2">
    <source>
        <dbReference type="EMBL" id="GGH33397.1"/>
    </source>
</evidence>